<dbReference type="InterPro" id="IPR050509">
    <property type="entry name" value="CoA-transferase_III"/>
</dbReference>
<dbReference type="OrthoDB" id="2308815at2759"/>
<name>A0A0B7FJB3_THACB</name>
<dbReference type="PANTHER" id="PTHR48228:SF4">
    <property type="entry name" value="BLR3030 PROTEIN"/>
    <property type="match status" value="1"/>
</dbReference>
<dbReference type="Gene3D" id="3.40.50.10540">
    <property type="entry name" value="Crotonobetainyl-coa:carnitine coa-transferase, domain 1"/>
    <property type="match status" value="1"/>
</dbReference>
<comment type="similarity">
    <text evidence="1">Belongs to the CoA-transferase III family.</text>
</comment>
<protein>
    <submittedName>
        <fullName evidence="2">L-carnitine dehydratase/bile acid-inducible protein F</fullName>
    </submittedName>
</protein>
<dbReference type="EMBL" id="LN679126">
    <property type="protein sequence ID" value="CEL56994.1"/>
    <property type="molecule type" value="Genomic_DNA"/>
</dbReference>
<dbReference type="PANTHER" id="PTHR48228">
    <property type="entry name" value="SUCCINYL-COA--D-CITRAMALATE COA-TRANSFERASE"/>
    <property type="match status" value="1"/>
</dbReference>
<dbReference type="InterPro" id="IPR023606">
    <property type="entry name" value="CoA-Trfase_III_dom_1_sf"/>
</dbReference>
<dbReference type="STRING" id="1108050.A0A0B7FJB3"/>
<proteinExistence type="inferred from homology"/>
<evidence type="ECO:0000313" key="2">
    <source>
        <dbReference type="EMBL" id="CEL56994.1"/>
    </source>
</evidence>
<reference evidence="2 3" key="1">
    <citation type="submission" date="2014-11" db="EMBL/GenBank/DDBJ databases">
        <authorList>
            <person name="Wibberg Daniel"/>
        </authorList>
    </citation>
    <scope>NUCLEOTIDE SEQUENCE [LARGE SCALE GENOMIC DNA]</scope>
    <source>
        <strain evidence="2">Rhizoctonia solani AG1-IB 7/3/14</strain>
    </source>
</reference>
<dbReference type="SUPFAM" id="SSF89796">
    <property type="entry name" value="CoA-transferase family III (CaiB/BaiF)"/>
    <property type="match status" value="2"/>
</dbReference>
<keyword evidence="3" id="KW-1185">Reference proteome</keyword>
<dbReference type="AlphaFoldDB" id="A0A0B7FJB3"/>
<dbReference type="Proteomes" id="UP000059188">
    <property type="component" value="Unassembled WGS sequence"/>
</dbReference>
<dbReference type="GO" id="GO:0003824">
    <property type="term" value="F:catalytic activity"/>
    <property type="evidence" value="ECO:0007669"/>
    <property type="project" value="InterPro"/>
</dbReference>
<evidence type="ECO:0000256" key="1">
    <source>
        <dbReference type="ARBA" id="ARBA00008383"/>
    </source>
</evidence>
<organism evidence="2 3">
    <name type="scientific">Thanatephorus cucumeris (strain AG1-IB / isolate 7/3/14)</name>
    <name type="common">Lettuce bottom rot fungus</name>
    <name type="synonym">Rhizoctonia solani</name>
    <dbReference type="NCBI Taxonomy" id="1108050"/>
    <lineage>
        <taxon>Eukaryota</taxon>
        <taxon>Fungi</taxon>
        <taxon>Dikarya</taxon>
        <taxon>Basidiomycota</taxon>
        <taxon>Agaricomycotina</taxon>
        <taxon>Agaricomycetes</taxon>
        <taxon>Cantharellales</taxon>
        <taxon>Ceratobasidiaceae</taxon>
        <taxon>Rhizoctonia</taxon>
        <taxon>Rhizoctonia solani AG-1</taxon>
    </lineage>
</organism>
<evidence type="ECO:0000313" key="3">
    <source>
        <dbReference type="Proteomes" id="UP000059188"/>
    </source>
</evidence>
<gene>
    <name evidence="2" type="primary">caiB</name>
    <name evidence="2" type="ORF">RSOLAG1IB_08247</name>
</gene>
<accession>A0A0B7FJB3</accession>
<dbReference type="Pfam" id="PF02515">
    <property type="entry name" value="CoA_transf_3"/>
    <property type="match status" value="1"/>
</dbReference>
<dbReference type="InterPro" id="IPR003673">
    <property type="entry name" value="CoA-Trfase_fam_III"/>
</dbReference>
<sequence>MAVRTTRGSTKEIIDRLWSLPALKLPPHATSKLELTGSVDPVPSAFRVGAIAQASIACSALSSAYVHQLRQGHSEPQAVSVDSRHAVLDFKSEAWVTLDGKLTPDIWDHLAGVYKTQDGYIRIHTNFPHHRDIIVTTLGLPIHPIPSRDQVAKAFELWQSQEFEDTATEAGGCVSKIRSFDEWDAHPHAIHSAGTPPLSLTKIGEAPIWEFPAKPGDMPLAGVRVLDLTRVIAGPMANGDLAHGADVIWVTSPNLPALPVLDIDTSRGKRTIQLDLNDGSDLRVFRNLLKDADVLLQSYRPGALAKRGFSPEALAGEYPGIIMANLSAYGTGGPWGGRRGFDSLVQAATGFNVAEAEAFKDTETPSPNSHPPVRAFPVQALDHAGGHLLTLGINAALARRIKEGGSWNIEVSLVGVGYWLRSLGQHEPIFQGDAVPSRSVPQAPEIEKLLMDVPADFGELRALRHAGIMSETPVRVGAAPHGLNASQPQWFPR</sequence>